<evidence type="ECO:0008006" key="4">
    <source>
        <dbReference type="Google" id="ProtNLM"/>
    </source>
</evidence>
<dbReference type="Proteomes" id="UP001197093">
    <property type="component" value="Unassembled WGS sequence"/>
</dbReference>
<evidence type="ECO:0000256" key="1">
    <source>
        <dbReference type="SAM" id="MobiDB-lite"/>
    </source>
</evidence>
<dbReference type="PANTHER" id="PTHR38166">
    <property type="entry name" value="C2H2-TYPE DOMAIN-CONTAINING PROTEIN-RELATED"/>
    <property type="match status" value="1"/>
</dbReference>
<dbReference type="AlphaFoldDB" id="A0AAD4EVQ3"/>
<organism evidence="2 3">
    <name type="scientific">Staphylotrichum longicolle</name>
    <dbReference type="NCBI Taxonomy" id="669026"/>
    <lineage>
        <taxon>Eukaryota</taxon>
        <taxon>Fungi</taxon>
        <taxon>Dikarya</taxon>
        <taxon>Ascomycota</taxon>
        <taxon>Pezizomycotina</taxon>
        <taxon>Sordariomycetes</taxon>
        <taxon>Sordariomycetidae</taxon>
        <taxon>Sordariales</taxon>
        <taxon>Chaetomiaceae</taxon>
        <taxon>Staphylotrichum</taxon>
    </lineage>
</organism>
<keyword evidence="3" id="KW-1185">Reference proteome</keyword>
<reference evidence="2" key="1">
    <citation type="submission" date="2023-02" db="EMBL/GenBank/DDBJ databases">
        <authorList>
            <person name="Palmer J.M."/>
        </authorList>
    </citation>
    <scope>NUCLEOTIDE SEQUENCE</scope>
    <source>
        <strain evidence="2">FW57</strain>
    </source>
</reference>
<protein>
    <recommendedName>
        <fullName evidence="4">C2H2-type domain-containing protein</fullName>
    </recommendedName>
</protein>
<proteinExistence type="predicted"/>
<gene>
    <name evidence="2" type="ORF">NEMBOFW57_007888</name>
</gene>
<comment type="caution">
    <text evidence="2">The sequence shown here is derived from an EMBL/GenBank/DDBJ whole genome shotgun (WGS) entry which is preliminary data.</text>
</comment>
<accession>A0AAD4EVQ3</accession>
<name>A0AAD4EVQ3_9PEZI</name>
<evidence type="ECO:0000313" key="2">
    <source>
        <dbReference type="EMBL" id="KAG7288357.1"/>
    </source>
</evidence>
<evidence type="ECO:0000313" key="3">
    <source>
        <dbReference type="Proteomes" id="UP001197093"/>
    </source>
</evidence>
<sequence>MTWQAVLAAANTGPNRKALRFNIPARLDPRQLAELRSRPRRGQTEIERWFEIWDALFPGVDRPGSPYISTPEDEILHIARQGLERICPPDTSSQVLEQVLNRLNWSAVSSAFDNSSSGKTEHIYRRHSLKSFCGRCYEHFEESEALKRHQRAEIPCQVRAPVSAITEEQDKLLHARAKAHCSEETKWEEMYRIIFPGEKVPSPYYDANPSAAPKPDPARLQSEDECRDFLRTELPRLVRPAMEQYVAGLLEEVQKNVQRKTDEIIHDVKTKVLYTFQLQGEQSSLSALPASRLRPGDVQAGGSAGGIDA</sequence>
<feature type="region of interest" description="Disordered" evidence="1">
    <location>
        <begin position="288"/>
        <end position="309"/>
    </location>
</feature>
<dbReference type="PANTHER" id="PTHR38166:SF1">
    <property type="entry name" value="C2H2-TYPE DOMAIN-CONTAINING PROTEIN"/>
    <property type="match status" value="1"/>
</dbReference>
<dbReference type="EMBL" id="JAHCVI010000003">
    <property type="protein sequence ID" value="KAG7288357.1"/>
    <property type="molecule type" value="Genomic_DNA"/>
</dbReference>